<feature type="chain" id="PRO_5003330000" evidence="1">
    <location>
        <begin position="23"/>
        <end position="442"/>
    </location>
</feature>
<evidence type="ECO:0000256" key="1">
    <source>
        <dbReference type="SAM" id="SignalP"/>
    </source>
</evidence>
<dbReference type="eggNOG" id="ENOG5032XTS">
    <property type="taxonomic scope" value="Bacteria"/>
</dbReference>
<feature type="signal peptide" evidence="1">
    <location>
        <begin position="1"/>
        <end position="22"/>
    </location>
</feature>
<dbReference type="EMBL" id="CP001843">
    <property type="protein sequence ID" value="AEF84020.1"/>
    <property type="molecule type" value="Genomic_DNA"/>
</dbReference>
<dbReference type="AlphaFoldDB" id="F5YPW2"/>
<organism evidence="2 3">
    <name type="scientific">Treponema primitia (strain ATCC BAA-887 / DSM 12427 / ZAS-2)</name>
    <dbReference type="NCBI Taxonomy" id="545694"/>
    <lineage>
        <taxon>Bacteria</taxon>
        <taxon>Pseudomonadati</taxon>
        <taxon>Spirochaetota</taxon>
        <taxon>Spirochaetia</taxon>
        <taxon>Spirochaetales</taxon>
        <taxon>Treponemataceae</taxon>
        <taxon>Treponema</taxon>
    </lineage>
</organism>
<keyword evidence="3" id="KW-1185">Reference proteome</keyword>
<dbReference type="Proteomes" id="UP000009223">
    <property type="component" value="Chromosome"/>
</dbReference>
<keyword evidence="1" id="KW-0732">Signal</keyword>
<proteinExistence type="predicted"/>
<gene>
    <name evidence="2" type="ordered locus">TREPR_2828</name>
</gene>
<sequence length="442" mass="48010">MKERFFSWVLVLLCILSFPLAAQEGFGFGDIADDGSAGFGGLGGGSPLAVSVSGEVGMELLGYVREFDEPLDTALDGNLQGRLNFEAQGANVKGAINLNVNPPDETFTFGSVTLDEAYLQTWFGDFEIEGGLRKLTWGKADSMGPLDVINPYDYRSFTNIADSMEIKLAQPMIHASYHAGSFSKIEAVLLPWFSPHRFAESGRWAQSSTSPLPVTRPSNDELNTLKYAQAGARFTTTIGPADIGAQYFYGRMYQPAAAITFTGAIPAGIALDYNRYHQIGLDYAQVIAGFNVRAEAATNLTGDLDGDDGAVYNPTIAWSLGFDRDLFWGINLNLQCNESIHLMNDEVSDDPLLDIEAGSELTSTRISAILSKKFLRDELEVRATGICGIETKDFLIVPGGIYWTIQDVQLELAAGIFGGDKNGQLGQYHGNSFVKVGLVYTF</sequence>
<dbReference type="RefSeq" id="WP_015707407.1">
    <property type="nucleotide sequence ID" value="NC_015578.1"/>
</dbReference>
<accession>F5YPW2</accession>
<evidence type="ECO:0000313" key="3">
    <source>
        <dbReference type="Proteomes" id="UP000009223"/>
    </source>
</evidence>
<name>F5YPW2_TREPZ</name>
<dbReference type="OrthoDB" id="2111300at2"/>
<reference evidence="3" key="1">
    <citation type="submission" date="2009-12" db="EMBL/GenBank/DDBJ databases">
        <title>Complete sequence of Treponema primitia strain ZAS-2.</title>
        <authorList>
            <person name="Tetu S.G."/>
            <person name="Matson E."/>
            <person name="Ren Q."/>
            <person name="Seshadri R."/>
            <person name="Elbourne L."/>
            <person name="Hassan K.A."/>
            <person name="Durkin A."/>
            <person name="Radune D."/>
            <person name="Mohamoud Y."/>
            <person name="Shay R."/>
            <person name="Jin S."/>
            <person name="Zhang X."/>
            <person name="Lucey K."/>
            <person name="Ballor N.R."/>
            <person name="Ottesen E."/>
            <person name="Rosenthal R."/>
            <person name="Allen A."/>
            <person name="Leadbetter J.R."/>
            <person name="Paulsen I.T."/>
        </authorList>
    </citation>
    <scope>NUCLEOTIDE SEQUENCE [LARGE SCALE GENOMIC DNA]</scope>
    <source>
        <strain evidence="3">ATCC BAA-887 / DSM 12427 / ZAS-2</strain>
    </source>
</reference>
<dbReference type="HOGENOM" id="CLU_550857_0_0_12"/>
<evidence type="ECO:0000313" key="2">
    <source>
        <dbReference type="EMBL" id="AEF84020.1"/>
    </source>
</evidence>
<protein>
    <submittedName>
        <fullName evidence="2">Uncharacterized protein</fullName>
    </submittedName>
</protein>
<dbReference type="STRING" id="545694.TREPR_2828"/>
<dbReference type="KEGG" id="tpi:TREPR_2828"/>
<reference evidence="2 3" key="2">
    <citation type="journal article" date="2011" name="ISME J.">
        <title>RNA-seq reveals cooperative metabolic interactions between two termite-gut spirochete species in co-culture.</title>
        <authorList>
            <person name="Rosenthal A.Z."/>
            <person name="Matson E.G."/>
            <person name="Eldar A."/>
            <person name="Leadbetter J.R."/>
        </authorList>
    </citation>
    <scope>NUCLEOTIDE SEQUENCE [LARGE SCALE GENOMIC DNA]</scope>
    <source>
        <strain evidence="3">ATCC BAA-887 / DSM 12427 / ZAS-2</strain>
    </source>
</reference>